<gene>
    <name evidence="3" type="ORF">FYC77_12415</name>
</gene>
<evidence type="ECO:0000259" key="2">
    <source>
        <dbReference type="Pfam" id="PF26275"/>
    </source>
</evidence>
<feature type="transmembrane region" description="Helical" evidence="1">
    <location>
        <begin position="34"/>
        <end position="53"/>
    </location>
</feature>
<keyword evidence="1" id="KW-1133">Transmembrane helix</keyword>
<dbReference type="EMBL" id="VTAW01000015">
    <property type="protein sequence ID" value="TYT61666.1"/>
    <property type="molecule type" value="Genomic_DNA"/>
</dbReference>
<keyword evidence="1" id="KW-0472">Membrane</keyword>
<feature type="domain" description="DUF8074" evidence="2">
    <location>
        <begin position="1"/>
        <end position="72"/>
    </location>
</feature>
<dbReference type="Proteomes" id="UP000324104">
    <property type="component" value="Unassembled WGS sequence"/>
</dbReference>
<organism evidence="3 4">
    <name type="scientific">Natrialba swarupiae</name>
    <dbReference type="NCBI Taxonomy" id="2448032"/>
    <lineage>
        <taxon>Archaea</taxon>
        <taxon>Methanobacteriati</taxon>
        <taxon>Methanobacteriota</taxon>
        <taxon>Stenosarchaea group</taxon>
        <taxon>Halobacteria</taxon>
        <taxon>Halobacteriales</taxon>
        <taxon>Natrialbaceae</taxon>
        <taxon>Natrialba</taxon>
    </lineage>
</organism>
<dbReference type="RefSeq" id="WP_162354522.1">
    <property type="nucleotide sequence ID" value="NZ_VTAW01000015.1"/>
</dbReference>
<protein>
    <recommendedName>
        <fullName evidence="2">DUF8074 domain-containing protein</fullName>
    </recommendedName>
</protein>
<evidence type="ECO:0000256" key="1">
    <source>
        <dbReference type="SAM" id="Phobius"/>
    </source>
</evidence>
<proteinExistence type="predicted"/>
<evidence type="ECO:0000313" key="4">
    <source>
        <dbReference type="Proteomes" id="UP000324104"/>
    </source>
</evidence>
<keyword evidence="4" id="KW-1185">Reference proteome</keyword>
<sequence>MRPTMDDLVVLFYNYAVILSAGYTVIQLDVDDRVPLLGVGLVLALFWTGYFRFSIRPRVVQRDEDESDGAENRNG</sequence>
<evidence type="ECO:0000313" key="3">
    <source>
        <dbReference type="EMBL" id="TYT61666.1"/>
    </source>
</evidence>
<accession>A0A5D5AIX4</accession>
<keyword evidence="1" id="KW-0812">Transmembrane</keyword>
<reference evidence="3 4" key="1">
    <citation type="submission" date="2019-08" db="EMBL/GenBank/DDBJ databases">
        <title>Archaea genome.</title>
        <authorList>
            <person name="Kajale S."/>
            <person name="Shouche Y."/>
            <person name="Deshpande N."/>
            <person name="Sharma A."/>
        </authorList>
    </citation>
    <scope>NUCLEOTIDE SEQUENCE [LARGE SCALE GENOMIC DNA]</scope>
    <source>
        <strain evidence="3 4">ESP3B_9</strain>
    </source>
</reference>
<dbReference type="Pfam" id="PF26275">
    <property type="entry name" value="DUF8074"/>
    <property type="match status" value="1"/>
</dbReference>
<comment type="caution">
    <text evidence="3">The sequence shown here is derived from an EMBL/GenBank/DDBJ whole genome shotgun (WGS) entry which is preliminary data.</text>
</comment>
<feature type="transmembrane region" description="Helical" evidence="1">
    <location>
        <begin position="7"/>
        <end position="28"/>
    </location>
</feature>
<dbReference type="AlphaFoldDB" id="A0A5D5AIX4"/>
<name>A0A5D5AIX4_9EURY</name>
<dbReference type="InterPro" id="IPR058387">
    <property type="entry name" value="DUF8074"/>
</dbReference>